<evidence type="ECO:0000313" key="2">
    <source>
        <dbReference type="Proteomes" id="UP000324832"/>
    </source>
</evidence>
<proteinExistence type="predicted"/>
<reference evidence="1 2" key="1">
    <citation type="submission" date="2017-07" db="EMBL/GenBank/DDBJ databases">
        <authorList>
            <person name="Talla V."/>
            <person name="Backstrom N."/>
        </authorList>
    </citation>
    <scope>NUCLEOTIDE SEQUENCE [LARGE SCALE GENOMIC DNA]</scope>
</reference>
<protein>
    <submittedName>
        <fullName evidence="1">Uncharacterized protein</fullName>
    </submittedName>
</protein>
<organism evidence="1 2">
    <name type="scientific">Leptidea sinapis</name>
    <dbReference type="NCBI Taxonomy" id="189913"/>
    <lineage>
        <taxon>Eukaryota</taxon>
        <taxon>Metazoa</taxon>
        <taxon>Ecdysozoa</taxon>
        <taxon>Arthropoda</taxon>
        <taxon>Hexapoda</taxon>
        <taxon>Insecta</taxon>
        <taxon>Pterygota</taxon>
        <taxon>Neoptera</taxon>
        <taxon>Endopterygota</taxon>
        <taxon>Lepidoptera</taxon>
        <taxon>Glossata</taxon>
        <taxon>Ditrysia</taxon>
        <taxon>Papilionoidea</taxon>
        <taxon>Pieridae</taxon>
        <taxon>Dismorphiinae</taxon>
        <taxon>Leptidea</taxon>
    </lineage>
</organism>
<dbReference type="Proteomes" id="UP000324832">
    <property type="component" value="Unassembled WGS sequence"/>
</dbReference>
<evidence type="ECO:0000313" key="1">
    <source>
        <dbReference type="EMBL" id="VVC91124.1"/>
    </source>
</evidence>
<keyword evidence="2" id="KW-1185">Reference proteome</keyword>
<accession>A0A5E4Q1L7</accession>
<sequence>MVRLFTKRNPIWHTVFLAHNPRFPSDHLMFLHTVHRGTALHSTYVARVEVGHSVTGLGAWTGSTAALECGVRGDRSGSERVRVATRSVPPATPRSPLFIFNRDMEISKPDGKKTKTPADSMQSIYSKPGFDSDPKIKYSDGDKGPFSVYVSIHRNIYIPASGYPFKIQKFAQFLHKNNITGIKEGGIKKLGRYKISVDFISAEKANKFIDLDILEYT</sequence>
<name>A0A5E4Q1L7_9NEOP</name>
<dbReference type="AlphaFoldDB" id="A0A5E4Q1L7"/>
<gene>
    <name evidence="1" type="ORF">LSINAPIS_LOCUS3876</name>
</gene>
<dbReference type="EMBL" id="FZQP02000981">
    <property type="protein sequence ID" value="VVC91124.1"/>
    <property type="molecule type" value="Genomic_DNA"/>
</dbReference>